<dbReference type="OrthoDB" id="5580984at2"/>
<reference evidence="3 4" key="1">
    <citation type="submission" date="2019-05" db="EMBL/GenBank/DDBJ databases">
        <title>Genome sequences of Thalassotalea litorea 1K03283.</title>
        <authorList>
            <person name="Zhang D."/>
        </authorList>
    </citation>
    <scope>NUCLEOTIDE SEQUENCE [LARGE SCALE GENOMIC DNA]</scope>
    <source>
        <strain evidence="3 4">MCCC 1K03283</strain>
    </source>
</reference>
<keyword evidence="2" id="KW-1133">Transmembrane helix</keyword>
<gene>
    <name evidence="3" type="ORF">FE810_01685</name>
</gene>
<keyword evidence="4" id="KW-1185">Reference proteome</keyword>
<keyword evidence="2" id="KW-0472">Membrane</keyword>
<feature type="coiled-coil region" evidence="1">
    <location>
        <begin position="355"/>
        <end position="382"/>
    </location>
</feature>
<feature type="transmembrane region" description="Helical" evidence="2">
    <location>
        <begin position="447"/>
        <end position="468"/>
    </location>
</feature>
<comment type="caution">
    <text evidence="3">The sequence shown here is derived from an EMBL/GenBank/DDBJ whole genome shotgun (WGS) entry which is preliminary data.</text>
</comment>
<keyword evidence="2" id="KW-0812">Transmembrane</keyword>
<evidence type="ECO:0000256" key="1">
    <source>
        <dbReference type="SAM" id="Coils"/>
    </source>
</evidence>
<dbReference type="InterPro" id="IPR050445">
    <property type="entry name" value="Bact_polysacc_biosynth/exp"/>
</dbReference>
<dbReference type="GO" id="GO:0004713">
    <property type="term" value="F:protein tyrosine kinase activity"/>
    <property type="evidence" value="ECO:0007669"/>
    <property type="project" value="TreeGrafter"/>
</dbReference>
<evidence type="ECO:0000256" key="2">
    <source>
        <dbReference type="SAM" id="Phobius"/>
    </source>
</evidence>
<sequence>MSQTDIDKLEQRFNALENDWTQEQWQDADYLREEALNLEDSDLELAYRLMQRAHNIRPAGPVIKNKLQEYRQRLMEEGSPILILSSTEDPIQTSEQEKRVTTEAPKISGHQKIWHWLRQPFAAFVILPWIAIAIYFLLWASPRYESHAQVIIRKPNTQLAGDASSPLLGNRAANSAGDTQLISAFILSRDMLNHLQSELSLFEHYTSNQRDMISRLSGTASNDQFLSYFQRHIVVDVDEASSVVSIKSQAYSGAYAQQLNQQIIAKSEDYINSIGQSLARKRLTFIEAEHRLIEDRLRKAKTDLLRFQQKYRLFDPQQEAQAVQQIAFKLEEVLSDKKTQLLALREYMQDSSPKIRSLQREINALEKQLVSEKQRLISQKGQQDISFGEVLARYSAFQIKVDLAMQAYTSSLVSLERSRIEAYRQLQYMVVVESPTLPEDNSYPDKFYNLSLAAVVLIMLFGIGKILIATIRELE</sequence>
<name>A0A5R9IQ72_9GAMM</name>
<protein>
    <submittedName>
        <fullName evidence="3">Lipopolysaccharide biosynthesis protein</fullName>
    </submittedName>
</protein>
<organism evidence="3 4">
    <name type="scientific">Thalassotalea litorea</name>
    <dbReference type="NCBI Taxonomy" id="2020715"/>
    <lineage>
        <taxon>Bacteria</taxon>
        <taxon>Pseudomonadati</taxon>
        <taxon>Pseudomonadota</taxon>
        <taxon>Gammaproteobacteria</taxon>
        <taxon>Alteromonadales</taxon>
        <taxon>Colwelliaceae</taxon>
        <taxon>Thalassotalea</taxon>
    </lineage>
</organism>
<evidence type="ECO:0000313" key="3">
    <source>
        <dbReference type="EMBL" id="TLU67685.1"/>
    </source>
</evidence>
<accession>A0A5R9IQ72</accession>
<dbReference type="GO" id="GO:0005886">
    <property type="term" value="C:plasma membrane"/>
    <property type="evidence" value="ECO:0007669"/>
    <property type="project" value="TreeGrafter"/>
</dbReference>
<dbReference type="AlphaFoldDB" id="A0A5R9IQ72"/>
<dbReference type="RefSeq" id="WP_138318288.1">
    <property type="nucleotide sequence ID" value="NZ_VCBC01000002.1"/>
</dbReference>
<evidence type="ECO:0000313" key="4">
    <source>
        <dbReference type="Proteomes" id="UP000307790"/>
    </source>
</evidence>
<dbReference type="EMBL" id="VCBC01000002">
    <property type="protein sequence ID" value="TLU67685.1"/>
    <property type="molecule type" value="Genomic_DNA"/>
</dbReference>
<feature type="transmembrane region" description="Helical" evidence="2">
    <location>
        <begin position="121"/>
        <end position="140"/>
    </location>
</feature>
<proteinExistence type="predicted"/>
<dbReference type="Proteomes" id="UP000307790">
    <property type="component" value="Unassembled WGS sequence"/>
</dbReference>
<dbReference type="PANTHER" id="PTHR32309">
    <property type="entry name" value="TYROSINE-PROTEIN KINASE"/>
    <property type="match status" value="1"/>
</dbReference>
<keyword evidence="1" id="KW-0175">Coiled coil</keyword>
<dbReference type="PANTHER" id="PTHR32309:SF13">
    <property type="entry name" value="FERRIC ENTEROBACTIN TRANSPORT PROTEIN FEPE"/>
    <property type="match status" value="1"/>
</dbReference>